<sequence>MSSSILFKRILVTLFVCLSIQVINCKGYHRRHRREIVYNNYGAYSSQSDVDISNGINHNNNYGGNGLIFNERVYQYPTPVNVMNGGSYDSQRYDTYPDRNRDYYPNLNDMRLPSNNLQNSNYYQQSHFNRFLFNTDFHLFKSTLKLTIRSIKIFLFSIHIQYWIYFIVN</sequence>
<evidence type="ECO:0000256" key="1">
    <source>
        <dbReference type="SAM" id="SignalP"/>
    </source>
</evidence>
<evidence type="ECO:0000313" key="2">
    <source>
        <dbReference type="EMBL" id="CAF3678118.1"/>
    </source>
</evidence>
<evidence type="ECO:0000313" key="3">
    <source>
        <dbReference type="Proteomes" id="UP000663844"/>
    </source>
</evidence>
<dbReference type="AlphaFoldDB" id="A0A818TIK5"/>
<dbReference type="Proteomes" id="UP000663844">
    <property type="component" value="Unassembled WGS sequence"/>
</dbReference>
<feature type="signal peptide" evidence="1">
    <location>
        <begin position="1"/>
        <end position="25"/>
    </location>
</feature>
<reference evidence="2" key="1">
    <citation type="submission" date="2021-02" db="EMBL/GenBank/DDBJ databases">
        <authorList>
            <person name="Nowell W R."/>
        </authorList>
    </citation>
    <scope>NUCLEOTIDE SEQUENCE</scope>
</reference>
<organism evidence="2 3">
    <name type="scientific">Adineta steineri</name>
    <dbReference type="NCBI Taxonomy" id="433720"/>
    <lineage>
        <taxon>Eukaryota</taxon>
        <taxon>Metazoa</taxon>
        <taxon>Spiralia</taxon>
        <taxon>Gnathifera</taxon>
        <taxon>Rotifera</taxon>
        <taxon>Eurotatoria</taxon>
        <taxon>Bdelloidea</taxon>
        <taxon>Adinetida</taxon>
        <taxon>Adinetidae</taxon>
        <taxon>Adineta</taxon>
    </lineage>
</organism>
<feature type="chain" id="PRO_5032735735" evidence="1">
    <location>
        <begin position="26"/>
        <end position="169"/>
    </location>
</feature>
<protein>
    <submittedName>
        <fullName evidence="2">Uncharacterized protein</fullName>
    </submittedName>
</protein>
<comment type="caution">
    <text evidence="2">The sequence shown here is derived from an EMBL/GenBank/DDBJ whole genome shotgun (WGS) entry which is preliminary data.</text>
</comment>
<keyword evidence="1" id="KW-0732">Signal</keyword>
<gene>
    <name evidence="2" type="ORF">OXD698_LOCUS10722</name>
</gene>
<name>A0A818TIK5_9BILA</name>
<dbReference type="EMBL" id="CAJOAZ010000580">
    <property type="protein sequence ID" value="CAF3678118.1"/>
    <property type="molecule type" value="Genomic_DNA"/>
</dbReference>
<accession>A0A818TIK5</accession>
<proteinExistence type="predicted"/>